<sequence>MFYETDKSGEGHFGGSLGLKTLPLCKAFANITIVCPASPIETVVATRVCILEHEGPLYLRLVRGADFGGTEEIYEKKTIKFKIGEAITLKDGKDVTLIATGQSVGLALQSAEALEKESISTRVINMHTVKPIDEEAIVQAAEETKGIVVVEEHNIMGGLGEAVCGVVCERKSLVPVKRVGIRDEFCTIGPTRELWEYHGLNKSNIIKAAKEILE</sequence>
<dbReference type="SUPFAM" id="SSF52922">
    <property type="entry name" value="TK C-terminal domain-like"/>
    <property type="match status" value="1"/>
</dbReference>
<reference evidence="2 3" key="1">
    <citation type="submission" date="2018-06" db="EMBL/GenBank/DDBJ databases">
        <title>Extensive metabolic versatility and redundancy in microbially diverse, dynamic hydrothermal sediments.</title>
        <authorList>
            <person name="Dombrowski N."/>
            <person name="Teske A."/>
            <person name="Baker B.J."/>
        </authorList>
    </citation>
    <scope>NUCLEOTIDE SEQUENCE [LARGE SCALE GENOMIC DNA]</scope>
    <source>
        <strain evidence="2">B3_G15</strain>
    </source>
</reference>
<dbReference type="PANTHER" id="PTHR43825">
    <property type="entry name" value="PYRUVATE DEHYDROGENASE E1 COMPONENT"/>
    <property type="match status" value="1"/>
</dbReference>
<comment type="caution">
    <text evidence="2">The sequence shown here is derived from an EMBL/GenBank/DDBJ whole genome shotgun (WGS) entry which is preliminary data.</text>
</comment>
<evidence type="ECO:0000259" key="1">
    <source>
        <dbReference type="Pfam" id="PF02780"/>
    </source>
</evidence>
<name>A0A662DN70_UNCAE</name>
<dbReference type="Proteomes" id="UP000280417">
    <property type="component" value="Unassembled WGS sequence"/>
</dbReference>
<protein>
    <recommendedName>
        <fullName evidence="1">Transketolase C-terminal domain-containing protein</fullName>
    </recommendedName>
</protein>
<feature type="domain" description="Transketolase C-terminal" evidence="1">
    <location>
        <begin position="84"/>
        <end position="205"/>
    </location>
</feature>
<dbReference type="EMBL" id="QMQA01000009">
    <property type="protein sequence ID" value="RLE15306.1"/>
    <property type="molecule type" value="Genomic_DNA"/>
</dbReference>
<evidence type="ECO:0000313" key="2">
    <source>
        <dbReference type="EMBL" id="RLE15306.1"/>
    </source>
</evidence>
<dbReference type="PANTHER" id="PTHR43825:SF1">
    <property type="entry name" value="TRANSKETOLASE-LIKE PYRIMIDINE-BINDING DOMAIN-CONTAINING PROTEIN"/>
    <property type="match status" value="1"/>
</dbReference>
<gene>
    <name evidence="2" type="ORF">DRJ04_00690</name>
</gene>
<dbReference type="InterPro" id="IPR009014">
    <property type="entry name" value="Transketo_C/PFOR_II"/>
</dbReference>
<dbReference type="InterPro" id="IPR051157">
    <property type="entry name" value="PDH/Transketolase"/>
</dbReference>
<dbReference type="InterPro" id="IPR029061">
    <property type="entry name" value="THDP-binding"/>
</dbReference>
<dbReference type="Gene3D" id="3.40.50.920">
    <property type="match status" value="1"/>
</dbReference>
<proteinExistence type="predicted"/>
<organism evidence="2 3">
    <name type="scientific">Aerophobetes bacterium</name>
    <dbReference type="NCBI Taxonomy" id="2030807"/>
    <lineage>
        <taxon>Bacteria</taxon>
        <taxon>Candidatus Aerophobota</taxon>
    </lineage>
</organism>
<dbReference type="AlphaFoldDB" id="A0A662DN70"/>
<dbReference type="Pfam" id="PF02780">
    <property type="entry name" value="Transketolase_C"/>
    <property type="match status" value="1"/>
</dbReference>
<evidence type="ECO:0000313" key="3">
    <source>
        <dbReference type="Proteomes" id="UP000280417"/>
    </source>
</evidence>
<accession>A0A662DN70</accession>
<dbReference type="InterPro" id="IPR033248">
    <property type="entry name" value="Transketolase_C"/>
</dbReference>
<dbReference type="Gene3D" id="3.40.50.970">
    <property type="match status" value="1"/>
</dbReference>
<dbReference type="SUPFAM" id="SSF52518">
    <property type="entry name" value="Thiamin diphosphate-binding fold (THDP-binding)"/>
    <property type="match status" value="1"/>
</dbReference>